<dbReference type="InterPro" id="IPR036852">
    <property type="entry name" value="Peptidase_S8/S53_dom_sf"/>
</dbReference>
<evidence type="ECO:0000256" key="1">
    <source>
        <dbReference type="ARBA" id="ARBA00011073"/>
    </source>
</evidence>
<comment type="caution">
    <text evidence="7">The sequence shown here is derived from an EMBL/GenBank/DDBJ whole genome shotgun (WGS) entry which is preliminary data.</text>
</comment>
<feature type="active site" description="Charge relay system" evidence="5">
    <location>
        <position position="140"/>
    </location>
</feature>
<dbReference type="SUPFAM" id="SSF52743">
    <property type="entry name" value="Subtilisin-like"/>
    <property type="match status" value="1"/>
</dbReference>
<evidence type="ECO:0000256" key="4">
    <source>
        <dbReference type="ARBA" id="ARBA00022825"/>
    </source>
</evidence>
<dbReference type="GO" id="GO:0004252">
    <property type="term" value="F:serine-type endopeptidase activity"/>
    <property type="evidence" value="ECO:0007669"/>
    <property type="project" value="UniProtKB-UniRule"/>
</dbReference>
<evidence type="ECO:0000256" key="5">
    <source>
        <dbReference type="PROSITE-ProRule" id="PRU01240"/>
    </source>
</evidence>
<gene>
    <name evidence="7" type="ORF">Y88_1969</name>
</gene>
<dbReference type="CDD" id="cd05561">
    <property type="entry name" value="Peptidases_S8_4"/>
    <property type="match status" value="1"/>
</dbReference>
<evidence type="ECO:0000313" key="8">
    <source>
        <dbReference type="Proteomes" id="UP000004728"/>
    </source>
</evidence>
<dbReference type="InterPro" id="IPR000209">
    <property type="entry name" value="Peptidase_S8/S53_dom"/>
</dbReference>
<accession>F1Z5I6</accession>
<comment type="similarity">
    <text evidence="1 5">Belongs to the peptidase S8 family.</text>
</comment>
<dbReference type="GO" id="GO:0006508">
    <property type="term" value="P:proteolysis"/>
    <property type="evidence" value="ECO:0007669"/>
    <property type="project" value="UniProtKB-KW"/>
</dbReference>
<name>F1Z5I6_9SPHN</name>
<keyword evidence="3 5" id="KW-0378">Hydrolase</keyword>
<dbReference type="PROSITE" id="PS51892">
    <property type="entry name" value="SUBTILASE"/>
    <property type="match status" value="1"/>
</dbReference>
<evidence type="ECO:0000256" key="2">
    <source>
        <dbReference type="ARBA" id="ARBA00022670"/>
    </source>
</evidence>
<proteinExistence type="inferred from homology"/>
<dbReference type="Gene3D" id="3.40.50.200">
    <property type="entry name" value="Peptidase S8/S53 domain"/>
    <property type="match status" value="1"/>
</dbReference>
<keyword evidence="8" id="KW-1185">Reference proteome</keyword>
<protein>
    <submittedName>
        <fullName evidence="7">Subtilase family</fullName>
    </submittedName>
</protein>
<evidence type="ECO:0000313" key="7">
    <source>
        <dbReference type="EMBL" id="EGD60095.1"/>
    </source>
</evidence>
<feature type="domain" description="Peptidase S8/S53" evidence="6">
    <location>
        <begin position="134"/>
        <end position="361"/>
    </location>
</feature>
<dbReference type="Pfam" id="PF00082">
    <property type="entry name" value="Peptidase_S8"/>
    <property type="match status" value="1"/>
</dbReference>
<reference evidence="7 8" key="1">
    <citation type="journal article" date="2012" name="J. Bacteriol.">
        <title>Draft Genome Sequence of Novosphingobium nitrogenifigens Y88T.</title>
        <authorList>
            <person name="Strabala T.J."/>
            <person name="Macdonald L."/>
            <person name="Liu V."/>
            <person name="Smit A.M."/>
        </authorList>
    </citation>
    <scope>NUCLEOTIDE SEQUENCE [LARGE SCALE GENOMIC DNA]</scope>
    <source>
        <strain evidence="7 8">DSM 19370</strain>
    </source>
</reference>
<evidence type="ECO:0000259" key="6">
    <source>
        <dbReference type="Pfam" id="PF00082"/>
    </source>
</evidence>
<dbReference type="STRING" id="983920.Y88_1969"/>
<dbReference type="eggNOG" id="COG1404">
    <property type="taxonomic scope" value="Bacteria"/>
</dbReference>
<dbReference type="HOGENOM" id="CLU_011263_21_0_5"/>
<organism evidence="7 8">
    <name type="scientific">Novosphingobium nitrogenifigens DSM 19370</name>
    <dbReference type="NCBI Taxonomy" id="983920"/>
    <lineage>
        <taxon>Bacteria</taxon>
        <taxon>Pseudomonadati</taxon>
        <taxon>Pseudomonadota</taxon>
        <taxon>Alphaproteobacteria</taxon>
        <taxon>Sphingomonadales</taxon>
        <taxon>Sphingomonadaceae</taxon>
        <taxon>Novosphingobium</taxon>
    </lineage>
</organism>
<dbReference type="InterPro" id="IPR050131">
    <property type="entry name" value="Peptidase_S8_subtilisin-like"/>
</dbReference>
<evidence type="ECO:0000256" key="3">
    <source>
        <dbReference type="ARBA" id="ARBA00022801"/>
    </source>
</evidence>
<dbReference type="Proteomes" id="UP000004728">
    <property type="component" value="Unassembled WGS sequence"/>
</dbReference>
<dbReference type="PANTHER" id="PTHR43806">
    <property type="entry name" value="PEPTIDASE S8"/>
    <property type="match status" value="1"/>
</dbReference>
<dbReference type="AlphaFoldDB" id="F1Z5I6"/>
<feature type="active site" description="Charge relay system" evidence="5">
    <location>
        <position position="169"/>
    </location>
</feature>
<dbReference type="PANTHER" id="PTHR43806:SF11">
    <property type="entry name" value="CEREVISIN-RELATED"/>
    <property type="match status" value="1"/>
</dbReference>
<keyword evidence="4 5" id="KW-0720">Serine protease</keyword>
<dbReference type="InParanoid" id="F1Z5I6"/>
<sequence>MPGLAERTEAISDLLDRLAEVERPEHDASGYPVRRGEVSALDLAPAALSRLESRGYRVIGRDPLPTLGHEIVRLAVPAGLSAREGAAAIAAADPSATIDLVHYYALEPAGGKPHRVHGERGKTAPVPGSISGKPVIGMIDTAVTPHPALAAARIIAWDQGNRPGLPVGHGTAVASIIAEGGQPTIYAANIFRGSLDRPFTSADVVAQALEWLLARDVPVINMSLAGPRNALLDRLIGEAIARGRTIVAAAGNGGPTAPPAYPAALPGVIAVTAVDHAGHIYRFANRGPYVSFAASGVDVVAANAPGGMARFTGTSFATAHVAALYARCRGGGASSSACTDRLAREAHDLGAPGRDAIYGYGFLD</sequence>
<feature type="active site" description="Charge relay system" evidence="5">
    <location>
        <position position="315"/>
    </location>
</feature>
<keyword evidence="2 5" id="KW-0645">Protease</keyword>
<dbReference type="EMBL" id="AEWJ01000023">
    <property type="protein sequence ID" value="EGD60095.1"/>
    <property type="molecule type" value="Genomic_DNA"/>
</dbReference>